<dbReference type="AlphaFoldDB" id="A0A4V3D7M1"/>
<feature type="transmembrane region" description="Helical" evidence="6">
    <location>
        <begin position="46"/>
        <end position="70"/>
    </location>
</feature>
<evidence type="ECO:0000256" key="4">
    <source>
        <dbReference type="ARBA" id="ARBA00022989"/>
    </source>
</evidence>
<accession>A0A4V3D7M1</accession>
<gene>
    <name evidence="8" type="ORF">EV696_107113</name>
</gene>
<name>A0A4V3D7M1_9GAMM</name>
<dbReference type="EMBL" id="SNYM01000007">
    <property type="protein sequence ID" value="TDQ48377.1"/>
    <property type="molecule type" value="Genomic_DNA"/>
</dbReference>
<dbReference type="RefSeq" id="WP_133590226.1">
    <property type="nucleotide sequence ID" value="NZ_CP037953.1"/>
</dbReference>
<organism evidence="8 9">
    <name type="scientific">Permianibacter aggregans</name>
    <dbReference type="NCBI Taxonomy" id="1510150"/>
    <lineage>
        <taxon>Bacteria</taxon>
        <taxon>Pseudomonadati</taxon>
        <taxon>Pseudomonadota</taxon>
        <taxon>Gammaproteobacteria</taxon>
        <taxon>Pseudomonadales</taxon>
        <taxon>Pseudomonadaceae</taxon>
        <taxon>Permianibacter</taxon>
    </lineage>
</organism>
<keyword evidence="9" id="KW-1185">Reference proteome</keyword>
<protein>
    <submittedName>
        <fullName evidence="8">Phage shock protein C (PspC) family protein</fullName>
    </submittedName>
</protein>
<evidence type="ECO:0000313" key="9">
    <source>
        <dbReference type="Proteomes" id="UP000295375"/>
    </source>
</evidence>
<dbReference type="PANTHER" id="PTHR33885">
    <property type="entry name" value="PHAGE SHOCK PROTEIN C"/>
    <property type="match status" value="1"/>
</dbReference>
<evidence type="ECO:0000256" key="5">
    <source>
        <dbReference type="ARBA" id="ARBA00023136"/>
    </source>
</evidence>
<keyword evidence="2" id="KW-1003">Cell membrane</keyword>
<comment type="subcellular location">
    <subcellularLocation>
        <location evidence="1">Cell membrane</location>
        <topology evidence="1">Single-pass membrane protein</topology>
    </subcellularLocation>
</comment>
<evidence type="ECO:0000256" key="3">
    <source>
        <dbReference type="ARBA" id="ARBA00022692"/>
    </source>
</evidence>
<keyword evidence="5 6" id="KW-0472">Membrane</keyword>
<evidence type="ECO:0000256" key="1">
    <source>
        <dbReference type="ARBA" id="ARBA00004162"/>
    </source>
</evidence>
<evidence type="ECO:0000256" key="2">
    <source>
        <dbReference type="ARBA" id="ARBA00022475"/>
    </source>
</evidence>
<proteinExistence type="predicted"/>
<evidence type="ECO:0000259" key="7">
    <source>
        <dbReference type="Pfam" id="PF04024"/>
    </source>
</evidence>
<reference evidence="8 9" key="1">
    <citation type="submission" date="2019-03" db="EMBL/GenBank/DDBJ databases">
        <title>Genomic Encyclopedia of Type Strains, Phase IV (KMG-IV): sequencing the most valuable type-strain genomes for metagenomic binning, comparative biology and taxonomic classification.</title>
        <authorList>
            <person name="Goeker M."/>
        </authorList>
    </citation>
    <scope>NUCLEOTIDE SEQUENCE [LARGE SCALE GENOMIC DNA]</scope>
    <source>
        <strain evidence="8 9">DSM 103792</strain>
    </source>
</reference>
<feature type="domain" description="Phage shock protein PspC N-terminal" evidence="7">
    <location>
        <begin position="17"/>
        <end position="73"/>
    </location>
</feature>
<evidence type="ECO:0000256" key="6">
    <source>
        <dbReference type="SAM" id="Phobius"/>
    </source>
</evidence>
<comment type="caution">
    <text evidence="8">The sequence shown here is derived from an EMBL/GenBank/DDBJ whole genome shotgun (WGS) entry which is preliminary data.</text>
</comment>
<keyword evidence="3 6" id="KW-0812">Transmembrane</keyword>
<dbReference type="Pfam" id="PF04024">
    <property type="entry name" value="PspC"/>
    <property type="match status" value="1"/>
</dbReference>
<dbReference type="GO" id="GO:0005886">
    <property type="term" value="C:plasma membrane"/>
    <property type="evidence" value="ECO:0007669"/>
    <property type="project" value="UniProtKB-SubCell"/>
</dbReference>
<dbReference type="InterPro" id="IPR052027">
    <property type="entry name" value="PspC"/>
</dbReference>
<dbReference type="Proteomes" id="UP000295375">
    <property type="component" value="Unassembled WGS sequence"/>
</dbReference>
<keyword evidence="4 6" id="KW-1133">Transmembrane helix</keyword>
<evidence type="ECO:0000313" key="8">
    <source>
        <dbReference type="EMBL" id="TDQ48377.1"/>
    </source>
</evidence>
<sequence>MARCSQCGRPLPKGDTAYRVKQGRKLFGVCAGIADHFGFSRFAVRLIALMALVFLFPAALIAYFLAALLMDEEPEYIEHVVHQ</sequence>
<dbReference type="InterPro" id="IPR007168">
    <property type="entry name" value="Phageshock_PspC_N"/>
</dbReference>
<dbReference type="PANTHER" id="PTHR33885:SF3">
    <property type="entry name" value="PHAGE SHOCK PROTEIN C"/>
    <property type="match status" value="1"/>
</dbReference>
<dbReference type="OrthoDB" id="5772680at2"/>